<dbReference type="RefSeq" id="XP_056495592.1">
    <property type="nucleotide sequence ID" value="XM_056648461.1"/>
</dbReference>
<dbReference type="OrthoDB" id="97518at2759"/>
<proteinExistence type="inferred from homology"/>
<keyword evidence="4" id="KW-1185">Reference proteome</keyword>
<feature type="compositionally biased region" description="Polar residues" evidence="2">
    <location>
        <begin position="216"/>
        <end position="232"/>
    </location>
</feature>
<name>A0A9W9TFP4_PENCI</name>
<feature type="region of interest" description="Disordered" evidence="2">
    <location>
        <begin position="216"/>
        <end position="241"/>
    </location>
</feature>
<accession>A0A9W9TFP4</accession>
<evidence type="ECO:0000256" key="2">
    <source>
        <dbReference type="SAM" id="MobiDB-lite"/>
    </source>
</evidence>
<gene>
    <name evidence="3" type="ORF">N7469_009556</name>
</gene>
<dbReference type="SUPFAM" id="SSF54518">
    <property type="entry name" value="Tubby C-terminal domain-like"/>
    <property type="match status" value="1"/>
</dbReference>
<evidence type="ECO:0000256" key="1">
    <source>
        <dbReference type="ARBA" id="ARBA00005437"/>
    </source>
</evidence>
<dbReference type="Proteomes" id="UP001147733">
    <property type="component" value="Unassembled WGS sequence"/>
</dbReference>
<dbReference type="InterPro" id="IPR007612">
    <property type="entry name" value="LOR"/>
</dbReference>
<comment type="similarity">
    <text evidence="1">Belongs to the LOR family.</text>
</comment>
<evidence type="ECO:0008006" key="5">
    <source>
        <dbReference type="Google" id="ProtNLM"/>
    </source>
</evidence>
<dbReference type="GeneID" id="81387628"/>
<evidence type="ECO:0000313" key="4">
    <source>
        <dbReference type="Proteomes" id="UP001147733"/>
    </source>
</evidence>
<organism evidence="3 4">
    <name type="scientific">Penicillium citrinum</name>
    <dbReference type="NCBI Taxonomy" id="5077"/>
    <lineage>
        <taxon>Eukaryota</taxon>
        <taxon>Fungi</taxon>
        <taxon>Dikarya</taxon>
        <taxon>Ascomycota</taxon>
        <taxon>Pezizomycotina</taxon>
        <taxon>Eurotiomycetes</taxon>
        <taxon>Eurotiomycetidae</taxon>
        <taxon>Eurotiales</taxon>
        <taxon>Aspergillaceae</taxon>
        <taxon>Penicillium</taxon>
    </lineage>
</organism>
<dbReference type="EMBL" id="JAPQKT010000009">
    <property type="protein sequence ID" value="KAJ5220669.1"/>
    <property type="molecule type" value="Genomic_DNA"/>
</dbReference>
<dbReference type="InterPro" id="IPR038595">
    <property type="entry name" value="LOR_sf"/>
</dbReference>
<dbReference type="AlphaFoldDB" id="A0A9W9TFP4"/>
<reference evidence="3" key="1">
    <citation type="submission" date="2022-11" db="EMBL/GenBank/DDBJ databases">
        <authorList>
            <person name="Petersen C."/>
        </authorList>
    </citation>
    <scope>NUCLEOTIDE SEQUENCE</scope>
    <source>
        <strain evidence="3">IBT 23319</strain>
    </source>
</reference>
<protein>
    <recommendedName>
        <fullName evidence="5">Tubby C-terminal-like domain-containing protein</fullName>
    </recommendedName>
</protein>
<dbReference type="Pfam" id="PF04525">
    <property type="entry name" value="LOR"/>
    <property type="match status" value="1"/>
</dbReference>
<reference evidence="3" key="2">
    <citation type="journal article" date="2023" name="IMA Fungus">
        <title>Comparative genomic study of the Penicillium genus elucidates a diverse pangenome and 15 lateral gene transfer events.</title>
        <authorList>
            <person name="Petersen C."/>
            <person name="Sorensen T."/>
            <person name="Nielsen M.R."/>
            <person name="Sondergaard T.E."/>
            <person name="Sorensen J.L."/>
            <person name="Fitzpatrick D.A."/>
            <person name="Frisvad J.C."/>
            <person name="Nielsen K.L."/>
        </authorList>
    </citation>
    <scope>NUCLEOTIDE SEQUENCE</scope>
    <source>
        <strain evidence="3">IBT 23319</strain>
    </source>
</reference>
<sequence length="241" mass="27212">MSQSIKMSSTLTSPKHPIAVRLDHIASRPTTLRVNHHSLSWSGGDFTISEWKDPEGSSSEVTPMFTVTGKLASFSKRHQFLDQTGLPLFDINRKASGVTWFVRLPDEDSSREPIATIAPRWSYFKDKFDVYVSNAALNGEEVVIEARGQDIWKLRTNFYVNGSLVMTSKRTDKLMAYIPGKRPEWQVDIAKGMDLALAAVLSVYLAELMFHSCMPSSHNSVGDTQRSSTEQSNYERKDYIR</sequence>
<dbReference type="Gene3D" id="2.40.160.200">
    <property type="entry name" value="LURP1-related"/>
    <property type="match status" value="1"/>
</dbReference>
<dbReference type="InterPro" id="IPR025659">
    <property type="entry name" value="Tubby-like_C"/>
</dbReference>
<evidence type="ECO:0000313" key="3">
    <source>
        <dbReference type="EMBL" id="KAJ5220669.1"/>
    </source>
</evidence>
<comment type="caution">
    <text evidence="3">The sequence shown here is derived from an EMBL/GenBank/DDBJ whole genome shotgun (WGS) entry which is preliminary data.</text>
</comment>